<evidence type="ECO:0000256" key="2">
    <source>
        <dbReference type="ARBA" id="ARBA00022771"/>
    </source>
</evidence>
<dbReference type="EMBL" id="JAATIQ010000241">
    <property type="protein sequence ID" value="KAF4367870.1"/>
    <property type="molecule type" value="Genomic_DNA"/>
</dbReference>
<feature type="compositionally biased region" description="Acidic residues" evidence="4">
    <location>
        <begin position="178"/>
        <end position="189"/>
    </location>
</feature>
<dbReference type="SUPFAM" id="SSF57903">
    <property type="entry name" value="FYVE/PHD zinc finger"/>
    <property type="match status" value="1"/>
</dbReference>
<dbReference type="GO" id="GO:0005634">
    <property type="term" value="C:nucleus"/>
    <property type="evidence" value="ECO:0007669"/>
    <property type="project" value="UniProtKB-ARBA"/>
</dbReference>
<dbReference type="PROSITE" id="PS51805">
    <property type="entry name" value="EPHD"/>
    <property type="match status" value="1"/>
</dbReference>
<comment type="caution">
    <text evidence="6">The sequence shown here is derived from an EMBL/GenBank/DDBJ whole genome shotgun (WGS) entry which is preliminary data.</text>
</comment>
<dbReference type="Gene3D" id="3.30.40.10">
    <property type="entry name" value="Zinc/RING finger domain, C3HC4 (zinc finger)"/>
    <property type="match status" value="2"/>
</dbReference>
<dbReference type="SMART" id="SM00249">
    <property type="entry name" value="PHD"/>
    <property type="match status" value="3"/>
</dbReference>
<dbReference type="InterPro" id="IPR011011">
    <property type="entry name" value="Znf_FYVE_PHD"/>
</dbReference>
<feature type="compositionally biased region" description="Low complexity" evidence="4">
    <location>
        <begin position="1276"/>
        <end position="1296"/>
    </location>
</feature>
<evidence type="ECO:0000256" key="3">
    <source>
        <dbReference type="ARBA" id="ARBA00022833"/>
    </source>
</evidence>
<feature type="domain" description="PHD-type" evidence="5">
    <location>
        <begin position="869"/>
        <end position="979"/>
    </location>
</feature>
<dbReference type="InterPro" id="IPR001965">
    <property type="entry name" value="Znf_PHD"/>
</dbReference>
<evidence type="ECO:0000259" key="5">
    <source>
        <dbReference type="PROSITE" id="PS51805"/>
    </source>
</evidence>
<feature type="non-terminal residue" evidence="6">
    <location>
        <position position="1337"/>
    </location>
</feature>
<feature type="region of interest" description="Disordered" evidence="4">
    <location>
        <begin position="178"/>
        <end position="200"/>
    </location>
</feature>
<keyword evidence="3" id="KW-0862">Zinc</keyword>
<dbReference type="Pfam" id="PF13832">
    <property type="entry name" value="zf-HC5HC2H_2"/>
    <property type="match status" value="1"/>
</dbReference>
<dbReference type="InterPro" id="IPR034732">
    <property type="entry name" value="EPHD"/>
</dbReference>
<dbReference type="GO" id="GO:0008270">
    <property type="term" value="F:zinc ion binding"/>
    <property type="evidence" value="ECO:0007669"/>
    <property type="project" value="UniProtKB-KW"/>
</dbReference>
<feature type="non-terminal residue" evidence="6">
    <location>
        <position position="1"/>
    </location>
</feature>
<evidence type="ECO:0000313" key="7">
    <source>
        <dbReference type="Proteomes" id="UP000583929"/>
    </source>
</evidence>
<dbReference type="PANTHER" id="PTHR13793">
    <property type="entry name" value="PHD FINGER PROTEINS"/>
    <property type="match status" value="1"/>
</dbReference>
<dbReference type="InterPro" id="IPR050701">
    <property type="entry name" value="Histone_Mod_Regulator"/>
</dbReference>
<dbReference type="InterPro" id="IPR013083">
    <property type="entry name" value="Znf_RING/FYVE/PHD"/>
</dbReference>
<dbReference type="Proteomes" id="UP000583929">
    <property type="component" value="Unassembled WGS sequence"/>
</dbReference>
<sequence>CGTDERPCPVSRVPVKILATLSEVSEKAISSVGVDFFSQSKKSLCLCSPFDGSDEGLVSTVPTLPSGLASFLLRQSGSLKRHKQPHSGVEKTSYRPSKKSKIPNIWVETEEYFKDLTMADIDALSEVSLFGTSATWKYFFISVLGNARGVHEGGFSEEKMKFSNENVNFVIDEEDDGQSMEIDSVEDAEISQKETSSSSVSEPSVGLEWLSGYRNKICPATERPSKKRKLLGVDAGLEKELVASSCDGNTSLCNFCSSDDLEKELNWLVSCSSCQISVHQKFYGVQEDVDLSCPCSWCKQMTGSNDSNNNLLDFEGVELSTSISLNEVAKLPEGEALIPLVESTLCNKQSENGGFSMGLEEDCKALKVEVSEIKGFLRDSIQQIIQQLHKKMQESLQEMLQQQFKTFLVVQEKSRTVQEFNEDVNGAAGNTEKEEKKRAELMLQHPRNAYDEMEIAQEQARTIQEPSEEVSKAAGSKEKEEYKENFIRLASLNNILLEVETGTSVNAGSPAECSNCNSELSGQVKEVFIPQDSLENAYQNPPCSVADFAAPYICKKLLQLQNKMVDVKTAGALEFSDGLKHGDISCFEVPLYSNSCRIHATKYSRCKEMTCNADGVRLEKFVLDRKMGILDFSPKDEVEGEIIYYQNRLLSNAIAREHFTDNLKFNIAKRLPQEIDLACMSRWDDVLVTQYLYELREAKKQGRKERRHKEVQAALSVAASNSPSSFRKDTFEETTHQENMMTLTATSVRFRGGSQPIPRAEETLQRVAVPMISLEKQSNFAESPVDFSKESAISCDICRGSEKISNHIIVCDICKLKFFPFIQVAVHLDCYCSDKESTGPWYCELCKKLSSYRSSGTLSVNYWEKPYFVAECGLCGGTTGAFRKCSNGEWVHAFCAEWVFELRFIRGQVNSAEGMKTVSKAFDMCLICHRRFGVCIKCNYGRCQTTFHPSCARSAGFHMDIVKTSGGKKQHKAYCEKHSLEPRAKAEAQRHGIELNHFKQVRVELDRLRLLCDRIIKREKLKPSNQKGLEDGNDRCEDDNECYEHDPKVIRIAKELTVTKQNLTIQEPRMLLHWDALLVREVDLGRTIGLALRRKGLPFGNGKVVSMYSPKQMSRGYIFDRPQVDCRSSKQDKAKGEKRSLTKDRTVTGLAEQIRLCLNGQARMADEMCALRESQAPTQSSDYRRKFESLAAAMGTMGDQGLQAAYVNGLKMDIQGPLRLLHPNGLIRAMELSESIEANQALVRGHKVGSNRPFNSRPNSLILPESRAPHMITSPTYSTTSVQSKSTSASSTSSPTHFKRFTEAELREKKARGVCFKCDGRWFRGHECKEAELVVIV</sequence>
<dbReference type="CDD" id="cd15571">
    <property type="entry name" value="ePHD"/>
    <property type="match status" value="1"/>
</dbReference>
<protein>
    <recommendedName>
        <fullName evidence="5">PHD-type domain-containing protein</fullName>
    </recommendedName>
</protein>
<dbReference type="GO" id="GO:0006357">
    <property type="term" value="P:regulation of transcription by RNA polymerase II"/>
    <property type="evidence" value="ECO:0007669"/>
    <property type="project" value="TreeGrafter"/>
</dbReference>
<evidence type="ECO:0000313" key="6">
    <source>
        <dbReference type="EMBL" id="KAF4367870.1"/>
    </source>
</evidence>
<name>A0A7J6FDM4_CANSA</name>
<accession>A0A7J6FDM4</accession>
<keyword evidence="1" id="KW-0479">Metal-binding</keyword>
<reference evidence="6 7" key="1">
    <citation type="journal article" date="2020" name="bioRxiv">
        <title>Sequence and annotation of 42 cannabis genomes reveals extensive copy number variation in cannabinoid synthesis and pathogen resistance genes.</title>
        <authorList>
            <person name="Mckernan K.J."/>
            <person name="Helbert Y."/>
            <person name="Kane L.T."/>
            <person name="Ebling H."/>
            <person name="Zhang L."/>
            <person name="Liu B."/>
            <person name="Eaton Z."/>
            <person name="Mclaughlin S."/>
            <person name="Kingan S."/>
            <person name="Baybayan P."/>
            <person name="Concepcion G."/>
            <person name="Jordan M."/>
            <person name="Riva A."/>
            <person name="Barbazuk W."/>
            <person name="Harkins T."/>
        </authorList>
    </citation>
    <scope>NUCLEOTIDE SEQUENCE [LARGE SCALE GENOMIC DNA]</scope>
    <source>
        <strain evidence="7">cv. Jamaican Lion 4</strain>
        <tissue evidence="6">Leaf</tissue>
    </source>
</reference>
<evidence type="ECO:0000256" key="1">
    <source>
        <dbReference type="ARBA" id="ARBA00022723"/>
    </source>
</evidence>
<organism evidence="6 7">
    <name type="scientific">Cannabis sativa</name>
    <name type="common">Hemp</name>
    <name type="synonym">Marijuana</name>
    <dbReference type="NCBI Taxonomy" id="3483"/>
    <lineage>
        <taxon>Eukaryota</taxon>
        <taxon>Viridiplantae</taxon>
        <taxon>Streptophyta</taxon>
        <taxon>Embryophyta</taxon>
        <taxon>Tracheophyta</taxon>
        <taxon>Spermatophyta</taxon>
        <taxon>Magnoliopsida</taxon>
        <taxon>eudicotyledons</taxon>
        <taxon>Gunneridae</taxon>
        <taxon>Pentapetalae</taxon>
        <taxon>rosids</taxon>
        <taxon>fabids</taxon>
        <taxon>Rosales</taxon>
        <taxon>Cannabaceae</taxon>
        <taxon>Cannabis</taxon>
    </lineage>
</organism>
<gene>
    <name evidence="6" type="ORF">G4B88_008546</name>
</gene>
<dbReference type="PANTHER" id="PTHR13793:SF107">
    <property type="entry name" value="BROMODOMAIN-CONTAINING PROTEIN HOMOLOG"/>
    <property type="match status" value="1"/>
</dbReference>
<proteinExistence type="predicted"/>
<feature type="region of interest" description="Disordered" evidence="4">
    <location>
        <begin position="1275"/>
        <end position="1298"/>
    </location>
</feature>
<keyword evidence="2" id="KW-0863">Zinc-finger</keyword>
<evidence type="ECO:0000256" key="4">
    <source>
        <dbReference type="SAM" id="MobiDB-lite"/>
    </source>
</evidence>
<keyword evidence="7" id="KW-1185">Reference proteome</keyword>